<accession>A0ABW1MVP0</accession>
<feature type="non-terminal residue" evidence="2">
    <location>
        <position position="189"/>
    </location>
</feature>
<dbReference type="RefSeq" id="WP_382467574.1">
    <property type="nucleotide sequence ID" value="NZ_JBHSPX010000015.1"/>
</dbReference>
<evidence type="ECO:0000313" key="2">
    <source>
        <dbReference type="EMBL" id="MFC6067753.1"/>
    </source>
</evidence>
<feature type="compositionally biased region" description="Low complexity" evidence="1">
    <location>
        <begin position="35"/>
        <end position="59"/>
    </location>
</feature>
<keyword evidence="3" id="KW-1185">Reference proteome</keyword>
<protein>
    <recommendedName>
        <fullName evidence="4">SnoaL-like domain-containing protein</fullName>
    </recommendedName>
</protein>
<sequence>MGHRSRTFGTARARSAAGLLAGSAVVALVLGGCSSGDSSGSASKTVTSTSTVTTRPGSSAAHTPPSSQHSEGARTSAPATVRDPAATVEAYFDAINAGDYQEAWELGGKNLGGSYSSFTDGLADTVQDTVQILGVDGGVVTVHLDALQTDGSVRSFAGTYTVSEGVITGASVRDVGGSTPEEPGVTPEE</sequence>
<feature type="region of interest" description="Disordered" evidence="1">
    <location>
        <begin position="35"/>
        <end position="80"/>
    </location>
</feature>
<dbReference type="EMBL" id="JBHSPX010000015">
    <property type="protein sequence ID" value="MFC6067753.1"/>
    <property type="molecule type" value="Genomic_DNA"/>
</dbReference>
<dbReference type="PROSITE" id="PS51257">
    <property type="entry name" value="PROKAR_LIPOPROTEIN"/>
    <property type="match status" value="1"/>
</dbReference>
<evidence type="ECO:0000256" key="1">
    <source>
        <dbReference type="SAM" id="MobiDB-lite"/>
    </source>
</evidence>
<comment type="caution">
    <text evidence="2">The sequence shown here is derived from an EMBL/GenBank/DDBJ whole genome shotgun (WGS) entry which is preliminary data.</text>
</comment>
<organism evidence="2 3">
    <name type="scientific">Streptomyces ochraceiscleroticus</name>
    <dbReference type="NCBI Taxonomy" id="47761"/>
    <lineage>
        <taxon>Bacteria</taxon>
        <taxon>Bacillati</taxon>
        <taxon>Actinomycetota</taxon>
        <taxon>Actinomycetes</taxon>
        <taxon>Kitasatosporales</taxon>
        <taxon>Streptomycetaceae</taxon>
        <taxon>Streptomyces</taxon>
    </lineage>
</organism>
<proteinExistence type="predicted"/>
<name>A0ABW1MVP0_9ACTN</name>
<dbReference type="Proteomes" id="UP001596139">
    <property type="component" value="Unassembled WGS sequence"/>
</dbReference>
<feature type="compositionally biased region" description="Polar residues" evidence="1">
    <location>
        <begin position="60"/>
        <end position="70"/>
    </location>
</feature>
<reference evidence="3" key="1">
    <citation type="journal article" date="2019" name="Int. J. Syst. Evol. Microbiol.">
        <title>The Global Catalogue of Microorganisms (GCM) 10K type strain sequencing project: providing services to taxonomists for standard genome sequencing and annotation.</title>
        <authorList>
            <consortium name="The Broad Institute Genomics Platform"/>
            <consortium name="The Broad Institute Genome Sequencing Center for Infectious Disease"/>
            <person name="Wu L."/>
            <person name="Ma J."/>
        </authorList>
    </citation>
    <scope>NUCLEOTIDE SEQUENCE [LARGE SCALE GENOMIC DNA]</scope>
    <source>
        <strain evidence="3">CGMCC 1.15180</strain>
    </source>
</reference>
<evidence type="ECO:0008006" key="4">
    <source>
        <dbReference type="Google" id="ProtNLM"/>
    </source>
</evidence>
<gene>
    <name evidence="2" type="ORF">ACFP4F_35115</name>
</gene>
<evidence type="ECO:0000313" key="3">
    <source>
        <dbReference type="Proteomes" id="UP001596139"/>
    </source>
</evidence>